<dbReference type="STRING" id="50340.PF66_02059"/>
<dbReference type="Gene3D" id="3.40.710.10">
    <property type="entry name" value="DD-peptidase/beta-lactamase superfamily"/>
    <property type="match status" value="1"/>
</dbReference>
<dbReference type="SUPFAM" id="SSF56601">
    <property type="entry name" value="beta-lactamase/transpeptidase-like"/>
    <property type="match status" value="1"/>
</dbReference>
<name>A0A0N0VK30_9PSED</name>
<comment type="similarity">
    <text evidence="2 6">Belongs to the class-C beta-lactamase family.</text>
</comment>
<evidence type="ECO:0000256" key="7">
    <source>
        <dbReference type="SAM" id="SignalP"/>
    </source>
</evidence>
<evidence type="ECO:0000259" key="8">
    <source>
        <dbReference type="Pfam" id="PF00144"/>
    </source>
</evidence>
<evidence type="ECO:0000256" key="4">
    <source>
        <dbReference type="ARBA" id="ARBA00022801"/>
    </source>
</evidence>
<feature type="domain" description="Beta-lactamase-related" evidence="8">
    <location>
        <begin position="44"/>
        <end position="391"/>
    </location>
</feature>
<dbReference type="GO" id="GO:0008800">
    <property type="term" value="F:beta-lactamase activity"/>
    <property type="evidence" value="ECO:0007669"/>
    <property type="project" value="UniProtKB-UniRule"/>
</dbReference>
<dbReference type="Pfam" id="PF00144">
    <property type="entry name" value="Beta-lactamase"/>
    <property type="match status" value="1"/>
</dbReference>
<dbReference type="GO" id="GO:0046677">
    <property type="term" value="P:response to antibiotic"/>
    <property type="evidence" value="ECO:0007669"/>
    <property type="project" value="UniProtKB-UniRule"/>
</dbReference>
<dbReference type="PANTHER" id="PTHR46825">
    <property type="entry name" value="D-ALANYL-D-ALANINE-CARBOXYPEPTIDASE/ENDOPEPTIDASE AMPH"/>
    <property type="match status" value="1"/>
</dbReference>
<dbReference type="GO" id="GO:0017001">
    <property type="term" value="P:antibiotic catabolic process"/>
    <property type="evidence" value="ECO:0007669"/>
    <property type="project" value="InterPro"/>
</dbReference>
<keyword evidence="7" id="KW-0732">Signal</keyword>
<reference evidence="9 10" key="1">
    <citation type="journal article" date="2015" name="PLoS ONE">
        <title>Rice-Infecting Pseudomonas Genomes Are Highly Accessorized and Harbor Multiple Putative Virulence Mechanisms to Cause Sheath Brown Rot.</title>
        <authorList>
            <person name="Quibod I.L."/>
            <person name="Grande G."/>
            <person name="Oreiro E.G."/>
            <person name="Borja F.N."/>
            <person name="Dossa G.S."/>
            <person name="Mauleon R."/>
            <person name="Cruz C.V."/>
            <person name="Oliva R."/>
        </authorList>
    </citation>
    <scope>NUCLEOTIDE SEQUENCE [LARGE SCALE GENOMIC DNA]</scope>
    <source>
        <strain evidence="9 10">IRRI 6609</strain>
    </source>
</reference>
<dbReference type="NCBIfam" id="NF033085">
    <property type="entry name" value="bla_class_C"/>
    <property type="match status" value="1"/>
</dbReference>
<comment type="catalytic activity">
    <reaction evidence="1 6">
        <text>a beta-lactam + H2O = a substituted beta-amino acid</text>
        <dbReference type="Rhea" id="RHEA:20401"/>
        <dbReference type="ChEBI" id="CHEBI:15377"/>
        <dbReference type="ChEBI" id="CHEBI:35627"/>
        <dbReference type="ChEBI" id="CHEBI:140347"/>
        <dbReference type="EC" id="3.5.2.6"/>
    </reaction>
</comment>
<comment type="caution">
    <text evidence="9">The sequence shown here is derived from an EMBL/GenBank/DDBJ whole genome shotgun (WGS) entry which is preliminary data.</text>
</comment>
<dbReference type="EC" id="3.5.2.6" evidence="3 6"/>
<proteinExistence type="inferred from homology"/>
<evidence type="ECO:0000256" key="1">
    <source>
        <dbReference type="ARBA" id="ARBA00001526"/>
    </source>
</evidence>
<dbReference type="PATRIC" id="fig|50340.43.peg.5422"/>
<sequence precursor="true">MEKSQIMPIRLTIRDKLLTSLLCLLSTGNSFAGQTPVDPLKAVVDAAIEPIMQEQGVPGLAVAVLVNGQAHYFNYGVASKTDKQPVTENTLFEIGSVSKTFNATLAAYAVAQGKLSLAENTSHYLPELRGSAFDRISVLDLGTYTPGGLPLQFPNEADSTDKMMGYFQHWKPIYPVGERRQYSNPSIGLFGYVAARSLGQPYDDLMERTLLPKLGLKHTYLRVPKDQMSRYAQGYTKEDKPSRVGPGALDSEAYGIKTTASDLLHYVQVNMRPRQLDAPLQQAISLTHSGYYRFGDTTQGLGWEFYPSPVKLDTLLEGTSYKMLEPQDITRFKTPQSPQADSWVNKTGATNGFGAYVAYLPAKNIGIVLLANKNYPNPVRVKAAYQVLSAVQDMQ</sequence>
<feature type="signal peptide" evidence="7">
    <location>
        <begin position="1"/>
        <end position="32"/>
    </location>
</feature>
<gene>
    <name evidence="9" type="ORF">PF66_02059</name>
</gene>
<dbReference type="InterPro" id="IPR001466">
    <property type="entry name" value="Beta-lactam-related"/>
</dbReference>
<feature type="chain" id="PRO_5005861048" description="Beta-lactamase" evidence="7">
    <location>
        <begin position="33"/>
        <end position="395"/>
    </location>
</feature>
<evidence type="ECO:0000256" key="2">
    <source>
        <dbReference type="ARBA" id="ARBA00007840"/>
    </source>
</evidence>
<dbReference type="InterPro" id="IPR001586">
    <property type="entry name" value="Beta-lactam_class-C_AS"/>
</dbReference>
<protein>
    <recommendedName>
        <fullName evidence="3 6">Beta-lactamase</fullName>
        <ecNumber evidence="3 6">3.5.2.6</ecNumber>
    </recommendedName>
</protein>
<evidence type="ECO:0000313" key="9">
    <source>
        <dbReference type="EMBL" id="KPA91178.1"/>
    </source>
</evidence>
<keyword evidence="10" id="KW-1185">Reference proteome</keyword>
<evidence type="ECO:0000313" key="10">
    <source>
        <dbReference type="Proteomes" id="UP000037931"/>
    </source>
</evidence>
<dbReference type="PANTHER" id="PTHR46825:SF8">
    <property type="entry name" value="BETA-LACTAMASE-RELATED"/>
    <property type="match status" value="1"/>
</dbReference>
<dbReference type="AlphaFoldDB" id="A0A0N0VK30"/>
<evidence type="ECO:0000256" key="3">
    <source>
        <dbReference type="ARBA" id="ARBA00012865"/>
    </source>
</evidence>
<dbReference type="EMBL" id="JSYZ01000007">
    <property type="protein sequence ID" value="KPA91178.1"/>
    <property type="molecule type" value="Genomic_DNA"/>
</dbReference>
<keyword evidence="4 6" id="KW-0378">Hydrolase</keyword>
<dbReference type="PROSITE" id="PS00336">
    <property type="entry name" value="BETA_LACTAMASE_C"/>
    <property type="match status" value="1"/>
</dbReference>
<dbReference type="Proteomes" id="UP000037931">
    <property type="component" value="Unassembled WGS sequence"/>
</dbReference>
<dbReference type="GO" id="GO:0030288">
    <property type="term" value="C:outer membrane-bounded periplasmic space"/>
    <property type="evidence" value="ECO:0007669"/>
    <property type="project" value="InterPro"/>
</dbReference>
<evidence type="ECO:0000256" key="5">
    <source>
        <dbReference type="ARBA" id="ARBA00023251"/>
    </source>
</evidence>
<organism evidence="9 10">
    <name type="scientific">Pseudomonas asplenii</name>
    <dbReference type="NCBI Taxonomy" id="53407"/>
    <lineage>
        <taxon>Bacteria</taxon>
        <taxon>Pseudomonadati</taxon>
        <taxon>Pseudomonadota</taxon>
        <taxon>Gammaproteobacteria</taxon>
        <taxon>Pseudomonadales</taxon>
        <taxon>Pseudomonadaceae</taxon>
        <taxon>Pseudomonas</taxon>
    </lineage>
</organism>
<keyword evidence="5 6" id="KW-0046">Antibiotic resistance</keyword>
<accession>A0A0N0VK30</accession>
<evidence type="ECO:0000256" key="6">
    <source>
        <dbReference type="RuleBase" id="RU361140"/>
    </source>
</evidence>
<dbReference type="InterPro" id="IPR012338">
    <property type="entry name" value="Beta-lactam/transpept-like"/>
</dbReference>
<dbReference type="InterPro" id="IPR058136">
    <property type="entry name" value="AmpC"/>
</dbReference>
<dbReference type="InterPro" id="IPR050491">
    <property type="entry name" value="AmpC-like"/>
</dbReference>